<evidence type="ECO:0000313" key="16">
    <source>
        <dbReference type="EMBL" id="SKA08570.1"/>
    </source>
</evidence>
<dbReference type="UniPathway" id="UPA00251">
    <property type="reaction ID" value="UER00324"/>
</dbReference>
<feature type="transmembrane region" description="Helical" evidence="15">
    <location>
        <begin position="49"/>
        <end position="71"/>
    </location>
</feature>
<comment type="subcellular location">
    <subcellularLocation>
        <location evidence="1">Cell membrane</location>
        <topology evidence="1">Multi-pass membrane protein</topology>
    </subcellularLocation>
</comment>
<keyword evidence="12 14" id="KW-0472">Membrane</keyword>
<evidence type="ECO:0000256" key="10">
    <source>
        <dbReference type="ARBA" id="ARBA00023002"/>
    </source>
</evidence>
<dbReference type="Pfam" id="PF03653">
    <property type="entry name" value="UPF0093"/>
    <property type="match status" value="1"/>
</dbReference>
<comment type="catalytic activity">
    <reaction evidence="13 14">
        <text>protoporphyrinogen IX + 3 A = protoporphyrin IX + 3 AH2</text>
        <dbReference type="Rhea" id="RHEA:62000"/>
        <dbReference type="ChEBI" id="CHEBI:13193"/>
        <dbReference type="ChEBI" id="CHEBI:17499"/>
        <dbReference type="ChEBI" id="CHEBI:57306"/>
        <dbReference type="ChEBI" id="CHEBI:57307"/>
    </reaction>
</comment>
<organism evidence="16 17">
    <name type="scientific">Lysobacter spongiicola DSM 21749</name>
    <dbReference type="NCBI Taxonomy" id="1122188"/>
    <lineage>
        <taxon>Bacteria</taxon>
        <taxon>Pseudomonadati</taxon>
        <taxon>Pseudomonadota</taxon>
        <taxon>Gammaproteobacteria</taxon>
        <taxon>Lysobacterales</taxon>
        <taxon>Lysobacteraceae</taxon>
        <taxon>Novilysobacter</taxon>
    </lineage>
</organism>
<evidence type="ECO:0000256" key="13">
    <source>
        <dbReference type="ARBA" id="ARBA00048390"/>
    </source>
</evidence>
<evidence type="ECO:0000256" key="1">
    <source>
        <dbReference type="ARBA" id="ARBA00004651"/>
    </source>
</evidence>
<feature type="transmembrane region" description="Helical" evidence="15">
    <location>
        <begin position="77"/>
        <end position="100"/>
    </location>
</feature>
<evidence type="ECO:0000256" key="14">
    <source>
        <dbReference type="PIRNR" id="PIRNR004638"/>
    </source>
</evidence>
<protein>
    <recommendedName>
        <fullName evidence="4 14">Protoporphyrinogen IX oxidase</fullName>
        <ecNumber evidence="14">1.3.99.-</ecNumber>
    </recommendedName>
</protein>
<evidence type="ECO:0000256" key="12">
    <source>
        <dbReference type="ARBA" id="ARBA00023136"/>
    </source>
</evidence>
<evidence type="ECO:0000256" key="6">
    <source>
        <dbReference type="ARBA" id="ARBA00022617"/>
    </source>
</evidence>
<keyword evidence="17" id="KW-1185">Reference proteome</keyword>
<comment type="similarity">
    <text evidence="3 14">Belongs to the HemJ family.</text>
</comment>
<evidence type="ECO:0000256" key="8">
    <source>
        <dbReference type="ARBA" id="ARBA00022723"/>
    </source>
</evidence>
<dbReference type="EMBL" id="FUXP01000006">
    <property type="protein sequence ID" value="SKA08570.1"/>
    <property type="molecule type" value="Genomic_DNA"/>
</dbReference>
<keyword evidence="7 15" id="KW-0812">Transmembrane</keyword>
<dbReference type="PANTHER" id="PTHR40255:SF1">
    <property type="entry name" value="PROTOPORPHYRINOGEN IX OXIDASE"/>
    <property type="match status" value="1"/>
</dbReference>
<evidence type="ECO:0000256" key="3">
    <source>
        <dbReference type="ARBA" id="ARBA00006501"/>
    </source>
</evidence>
<comment type="cofactor">
    <cofactor evidence="14">
        <name>heme b</name>
        <dbReference type="ChEBI" id="CHEBI:60344"/>
    </cofactor>
    <text evidence="14">Binds 1 heme b (iron(II)-protoporphyrin IX) group per subunit.</text>
</comment>
<keyword evidence="8 14" id="KW-0479">Metal-binding</keyword>
<dbReference type="GO" id="GO:0006782">
    <property type="term" value="P:protoporphyrinogen IX biosynthetic process"/>
    <property type="evidence" value="ECO:0007669"/>
    <property type="project" value="UniProtKB-UniRule"/>
</dbReference>
<keyword evidence="11 14" id="KW-0408">Iron</keyword>
<reference evidence="16 17" key="1">
    <citation type="submission" date="2017-02" db="EMBL/GenBank/DDBJ databases">
        <authorList>
            <person name="Peterson S.W."/>
        </authorList>
    </citation>
    <scope>NUCLEOTIDE SEQUENCE [LARGE SCALE GENOMIC DNA]</scope>
    <source>
        <strain evidence="16 17">DSM 21749</strain>
    </source>
</reference>
<dbReference type="Proteomes" id="UP000190061">
    <property type="component" value="Unassembled WGS sequence"/>
</dbReference>
<evidence type="ECO:0000256" key="11">
    <source>
        <dbReference type="ARBA" id="ARBA00023004"/>
    </source>
</evidence>
<dbReference type="GO" id="GO:0046872">
    <property type="term" value="F:metal ion binding"/>
    <property type="evidence" value="ECO:0007669"/>
    <property type="project" value="UniProtKB-UniRule"/>
</dbReference>
<dbReference type="InterPro" id="IPR005265">
    <property type="entry name" value="HemJ-like"/>
</dbReference>
<evidence type="ECO:0000256" key="9">
    <source>
        <dbReference type="ARBA" id="ARBA00022989"/>
    </source>
</evidence>
<evidence type="ECO:0000313" key="17">
    <source>
        <dbReference type="Proteomes" id="UP000190061"/>
    </source>
</evidence>
<keyword evidence="6 14" id="KW-0349">Heme</keyword>
<dbReference type="EC" id="1.3.99.-" evidence="14"/>
<keyword evidence="10" id="KW-0560">Oxidoreductase</keyword>
<evidence type="ECO:0000256" key="4">
    <source>
        <dbReference type="ARBA" id="ARBA00017504"/>
    </source>
</evidence>
<name>A0A1T4QXT5_9GAMM</name>
<feature type="transmembrane region" description="Helical" evidence="15">
    <location>
        <begin position="112"/>
        <end position="134"/>
    </location>
</feature>
<dbReference type="OrthoDB" id="9800824at2"/>
<gene>
    <name evidence="16" type="ORF">SAMN02745674_01848</name>
</gene>
<evidence type="ECO:0000256" key="2">
    <source>
        <dbReference type="ARBA" id="ARBA00005073"/>
    </source>
</evidence>
<keyword evidence="9 15" id="KW-1133">Transmembrane helix</keyword>
<evidence type="ECO:0000256" key="7">
    <source>
        <dbReference type="ARBA" id="ARBA00022692"/>
    </source>
</evidence>
<feature type="transmembrane region" description="Helical" evidence="15">
    <location>
        <begin position="6"/>
        <end position="28"/>
    </location>
</feature>
<proteinExistence type="inferred from homology"/>
<dbReference type="GO" id="GO:0070818">
    <property type="term" value="F:protoporphyrinogen oxidase activity"/>
    <property type="evidence" value="ECO:0007669"/>
    <property type="project" value="UniProtKB-UniRule"/>
</dbReference>
<sequence length="150" mass="16367">MYFWLKLLHITAMSVWFTGLFFLPRLLAARHRRELDAESSFFIPAAGTLYFRVMSPAGLLTIGLGMVLIAYGPTGAWLVIKLLVVLMAVAIHLYLGVVMYELEQGRERHGVGFYRLAGAIPLVLLLAIAALTGAKPGTVPPLPAPPPHST</sequence>
<dbReference type="PIRSF" id="PIRSF004638">
    <property type="entry name" value="UCP004638"/>
    <property type="match status" value="1"/>
</dbReference>
<evidence type="ECO:0000256" key="15">
    <source>
        <dbReference type="SAM" id="Phobius"/>
    </source>
</evidence>
<dbReference type="STRING" id="1122188.SAMN02745674_01848"/>
<comment type="pathway">
    <text evidence="2 14">Porphyrin-containing compound metabolism; protoporphyrin-IX biosynthesis; protoporphyrin-IX from protoporphyrinogen-IX: step 1/1.</text>
</comment>
<dbReference type="PANTHER" id="PTHR40255">
    <property type="entry name" value="UPF0093 MEMBRANE PROTEIN SLR1790"/>
    <property type="match status" value="1"/>
</dbReference>
<comment type="function">
    <text evidence="14">Catalyzes the oxidation of protoporphyrinogen IX to protoporphyrin IX.</text>
</comment>
<keyword evidence="5 14" id="KW-1003">Cell membrane</keyword>
<dbReference type="GO" id="GO:0005886">
    <property type="term" value="C:plasma membrane"/>
    <property type="evidence" value="ECO:0007669"/>
    <property type="project" value="UniProtKB-SubCell"/>
</dbReference>
<dbReference type="AlphaFoldDB" id="A0A1T4QXT5"/>
<evidence type="ECO:0000256" key="5">
    <source>
        <dbReference type="ARBA" id="ARBA00022475"/>
    </source>
</evidence>
<accession>A0A1T4QXT5</accession>